<dbReference type="CDD" id="cd00067">
    <property type="entry name" value="GAL4"/>
    <property type="match status" value="1"/>
</dbReference>
<dbReference type="InterPro" id="IPR051127">
    <property type="entry name" value="Fungal_SecMet_Regulators"/>
</dbReference>
<dbReference type="AlphaFoldDB" id="D2VEH9"/>
<keyword evidence="1" id="KW-0805">Transcription regulation</keyword>
<dbReference type="KEGG" id="ngr:NAEGRDRAFT_67285"/>
<feature type="region of interest" description="Disordered" evidence="5">
    <location>
        <begin position="1"/>
        <end position="36"/>
    </location>
</feature>
<dbReference type="InterPro" id="IPR001138">
    <property type="entry name" value="Zn2Cys6_DnaBD"/>
</dbReference>
<keyword evidence="8" id="KW-1185">Reference proteome</keyword>
<dbReference type="InterPro" id="IPR036864">
    <property type="entry name" value="Zn2-C6_fun-type_DNA-bd_sf"/>
</dbReference>
<dbReference type="GeneID" id="8848760"/>
<evidence type="ECO:0000313" key="8">
    <source>
        <dbReference type="Proteomes" id="UP000006671"/>
    </source>
</evidence>
<evidence type="ECO:0000259" key="6">
    <source>
        <dbReference type="PROSITE" id="PS50048"/>
    </source>
</evidence>
<dbReference type="PROSITE" id="PS50048">
    <property type="entry name" value="ZN2_CY6_FUNGAL_2"/>
    <property type="match status" value="1"/>
</dbReference>
<dbReference type="PANTHER" id="PTHR47424">
    <property type="entry name" value="REGULATORY PROTEIN GAL4"/>
    <property type="match status" value="1"/>
</dbReference>
<evidence type="ECO:0000313" key="7">
    <source>
        <dbReference type="EMBL" id="EFC44802.1"/>
    </source>
</evidence>
<protein>
    <submittedName>
        <fullName evidence="7">Predicted protein</fullName>
    </submittedName>
</protein>
<dbReference type="GO" id="GO:0003677">
    <property type="term" value="F:DNA binding"/>
    <property type="evidence" value="ECO:0007669"/>
    <property type="project" value="UniProtKB-KW"/>
</dbReference>
<accession>D2VEH9</accession>
<dbReference type="OrthoDB" id="270167at2759"/>
<gene>
    <name evidence="7" type="ORF">NAEGRDRAFT_67285</name>
</gene>
<proteinExistence type="predicted"/>
<reference evidence="7 8" key="1">
    <citation type="journal article" date="2010" name="Cell">
        <title>The genome of Naegleria gruberi illuminates early eukaryotic versatility.</title>
        <authorList>
            <person name="Fritz-Laylin L.K."/>
            <person name="Prochnik S.E."/>
            <person name="Ginger M.L."/>
            <person name="Dacks J.B."/>
            <person name="Carpenter M.L."/>
            <person name="Field M.C."/>
            <person name="Kuo A."/>
            <person name="Paredez A."/>
            <person name="Chapman J."/>
            <person name="Pham J."/>
            <person name="Shu S."/>
            <person name="Neupane R."/>
            <person name="Cipriano M."/>
            <person name="Mancuso J."/>
            <person name="Tu H."/>
            <person name="Salamov A."/>
            <person name="Lindquist E."/>
            <person name="Shapiro H."/>
            <person name="Lucas S."/>
            <person name="Grigoriev I.V."/>
            <person name="Cande W.Z."/>
            <person name="Fulton C."/>
            <person name="Rokhsar D.S."/>
            <person name="Dawson S.C."/>
        </authorList>
    </citation>
    <scope>NUCLEOTIDE SEQUENCE [LARGE SCALE GENOMIC DNA]</scope>
    <source>
        <strain evidence="7 8">NEG-M</strain>
    </source>
</reference>
<dbReference type="Pfam" id="PF00172">
    <property type="entry name" value="Zn_clus"/>
    <property type="match status" value="1"/>
</dbReference>
<dbReference type="GO" id="GO:0000981">
    <property type="term" value="F:DNA-binding transcription factor activity, RNA polymerase II-specific"/>
    <property type="evidence" value="ECO:0007669"/>
    <property type="project" value="InterPro"/>
</dbReference>
<feature type="domain" description="Zn(2)-C6 fungal-type" evidence="6">
    <location>
        <begin position="40"/>
        <end position="70"/>
    </location>
</feature>
<dbReference type="Proteomes" id="UP000006671">
    <property type="component" value="Unassembled WGS sequence"/>
</dbReference>
<evidence type="ECO:0000256" key="5">
    <source>
        <dbReference type="SAM" id="MobiDB-lite"/>
    </source>
</evidence>
<evidence type="ECO:0000256" key="2">
    <source>
        <dbReference type="ARBA" id="ARBA00023125"/>
    </source>
</evidence>
<dbReference type="PANTHER" id="PTHR47424:SF3">
    <property type="entry name" value="REGULATORY PROTEIN GAL4"/>
    <property type="match status" value="1"/>
</dbReference>
<evidence type="ECO:0000256" key="3">
    <source>
        <dbReference type="ARBA" id="ARBA00023163"/>
    </source>
</evidence>
<sequence>MVNKTKHLSNSILPNNNNNNNHGNNHGSGQEEPPSLHPISCNRCRSRHTKCDKLLPTCSYCMENNLPCIYETPKKLRKNYMAEFVDLNQNVVSSALTHLQNPQSKYKVYKFSVGEKKKKKRRERPSRNEHLQQHVVASSNSTLENMDSNSPARIKCTIY</sequence>
<name>D2VEH9_NAEGR</name>
<keyword evidence="3" id="KW-0804">Transcription</keyword>
<dbReference type="SUPFAM" id="SSF57701">
    <property type="entry name" value="Zn2/Cys6 DNA-binding domain"/>
    <property type="match status" value="1"/>
</dbReference>
<organism evidence="8">
    <name type="scientific">Naegleria gruberi</name>
    <name type="common">Amoeba</name>
    <dbReference type="NCBI Taxonomy" id="5762"/>
    <lineage>
        <taxon>Eukaryota</taxon>
        <taxon>Discoba</taxon>
        <taxon>Heterolobosea</taxon>
        <taxon>Tetramitia</taxon>
        <taxon>Eutetramitia</taxon>
        <taxon>Vahlkampfiidae</taxon>
        <taxon>Naegleria</taxon>
    </lineage>
</organism>
<dbReference type="VEuPathDB" id="AmoebaDB:NAEGRDRAFT_67285"/>
<keyword evidence="2" id="KW-0238">DNA-binding</keyword>
<feature type="compositionally biased region" description="Low complexity" evidence="5">
    <location>
        <begin position="15"/>
        <end position="27"/>
    </location>
</feature>
<dbReference type="Gene3D" id="4.10.240.10">
    <property type="entry name" value="Zn(2)-C6 fungal-type DNA-binding domain"/>
    <property type="match status" value="1"/>
</dbReference>
<dbReference type="InParanoid" id="D2VEH9"/>
<evidence type="ECO:0000256" key="1">
    <source>
        <dbReference type="ARBA" id="ARBA00023015"/>
    </source>
</evidence>
<dbReference type="SMART" id="SM00066">
    <property type="entry name" value="GAL4"/>
    <property type="match status" value="1"/>
</dbReference>
<evidence type="ECO:0000256" key="4">
    <source>
        <dbReference type="ARBA" id="ARBA00023242"/>
    </source>
</evidence>
<dbReference type="RefSeq" id="XP_002677546.1">
    <property type="nucleotide sequence ID" value="XM_002677500.1"/>
</dbReference>
<dbReference type="GO" id="GO:0008270">
    <property type="term" value="F:zinc ion binding"/>
    <property type="evidence" value="ECO:0007669"/>
    <property type="project" value="InterPro"/>
</dbReference>
<dbReference type="PROSITE" id="PS00463">
    <property type="entry name" value="ZN2_CY6_FUNGAL_1"/>
    <property type="match status" value="1"/>
</dbReference>
<keyword evidence="4" id="KW-0539">Nucleus</keyword>
<dbReference type="EMBL" id="GG738866">
    <property type="protein sequence ID" value="EFC44802.1"/>
    <property type="molecule type" value="Genomic_DNA"/>
</dbReference>